<evidence type="ECO:0000256" key="6">
    <source>
        <dbReference type="ARBA" id="ARBA00022989"/>
    </source>
</evidence>
<keyword evidence="4" id="KW-0337">GPI-anchor biosynthesis</keyword>
<dbReference type="PIRSF" id="PIRSF016104">
    <property type="entry name" value="GPI2"/>
    <property type="match status" value="1"/>
</dbReference>
<dbReference type="PANTHER" id="PTHR12982">
    <property type="entry name" value="PHOSPHATIDYLINOSITOL GLYCAN, CLASS C"/>
    <property type="match status" value="1"/>
</dbReference>
<comment type="similarity">
    <text evidence="3">Belongs to the PIGC family.</text>
</comment>
<protein>
    <recommendedName>
        <fullName evidence="11">Phosphatidylinositol N-acetylglucosaminyltransferase</fullName>
    </recommendedName>
</protein>
<dbReference type="GO" id="GO:0000506">
    <property type="term" value="C:glycosylphosphatidylinositol-N-acetylglucosaminyltransferase (GPI-GnT) complex"/>
    <property type="evidence" value="ECO:0007669"/>
    <property type="project" value="TreeGrafter"/>
</dbReference>
<dbReference type="InterPro" id="IPR009450">
    <property type="entry name" value="Plno_GlcNAc_GPI2"/>
</dbReference>
<feature type="transmembrane region" description="Helical" evidence="8">
    <location>
        <begin position="146"/>
        <end position="166"/>
    </location>
</feature>
<feature type="transmembrane region" description="Helical" evidence="8">
    <location>
        <begin position="255"/>
        <end position="275"/>
    </location>
</feature>
<evidence type="ECO:0000256" key="4">
    <source>
        <dbReference type="ARBA" id="ARBA00022502"/>
    </source>
</evidence>
<feature type="transmembrane region" description="Helical" evidence="8">
    <location>
        <begin position="80"/>
        <end position="96"/>
    </location>
</feature>
<dbReference type="Pfam" id="PF06432">
    <property type="entry name" value="GPI2"/>
    <property type="match status" value="1"/>
</dbReference>
<organism evidence="9 10">
    <name type="scientific">Cerrena zonata</name>
    <dbReference type="NCBI Taxonomy" id="2478898"/>
    <lineage>
        <taxon>Eukaryota</taxon>
        <taxon>Fungi</taxon>
        <taxon>Dikarya</taxon>
        <taxon>Basidiomycota</taxon>
        <taxon>Agaricomycotina</taxon>
        <taxon>Agaricomycetes</taxon>
        <taxon>Polyporales</taxon>
        <taxon>Cerrenaceae</taxon>
        <taxon>Cerrena</taxon>
    </lineage>
</organism>
<feature type="transmembrane region" description="Helical" evidence="8">
    <location>
        <begin position="116"/>
        <end position="134"/>
    </location>
</feature>
<name>A0AAW0GU94_9APHY</name>
<keyword evidence="10" id="KW-1185">Reference proteome</keyword>
<feature type="transmembrane region" description="Helical" evidence="8">
    <location>
        <begin position="201"/>
        <end position="219"/>
    </location>
</feature>
<evidence type="ECO:0000256" key="2">
    <source>
        <dbReference type="ARBA" id="ARBA00004687"/>
    </source>
</evidence>
<keyword evidence="7 8" id="KW-0472">Membrane</keyword>
<keyword evidence="5 8" id="KW-0812">Transmembrane</keyword>
<sequence>MTAATWEVEWERVLWKRKSHPDNFVPPSFLASLSTNANFTPYTYWGLVAASTSITQHVAVIFIFLAVFVRLKERLIDPRIIIWLSVFAFLLGYFVWETLVYRNSQESSRYASRAKAVKSSILVFLALLALSPLLRTLTAATSSDSIWALSACLFILNILLADYSTANAETYHRERLTSVLSMNAAISSSVVLASRLADDQSVFALTILSIQAFGLFPILRRRLQSGPTFVRAMLTIHLVASSVSFTAPLSTMVTYLYTAIYVFVLLVAPGLLMWAQRYKNEVRGSWDPAVPKVKFSS</sequence>
<evidence type="ECO:0000256" key="8">
    <source>
        <dbReference type="SAM" id="Phobius"/>
    </source>
</evidence>
<feature type="transmembrane region" description="Helical" evidence="8">
    <location>
        <begin position="42"/>
        <end position="68"/>
    </location>
</feature>
<dbReference type="GO" id="GO:0006506">
    <property type="term" value="P:GPI anchor biosynthetic process"/>
    <property type="evidence" value="ECO:0007669"/>
    <property type="project" value="UniProtKB-KW"/>
</dbReference>
<evidence type="ECO:0008006" key="11">
    <source>
        <dbReference type="Google" id="ProtNLM"/>
    </source>
</evidence>
<evidence type="ECO:0000256" key="5">
    <source>
        <dbReference type="ARBA" id="ARBA00022692"/>
    </source>
</evidence>
<dbReference type="Proteomes" id="UP001385951">
    <property type="component" value="Unassembled WGS sequence"/>
</dbReference>
<evidence type="ECO:0000313" key="10">
    <source>
        <dbReference type="Proteomes" id="UP001385951"/>
    </source>
</evidence>
<evidence type="ECO:0000256" key="1">
    <source>
        <dbReference type="ARBA" id="ARBA00004141"/>
    </source>
</evidence>
<gene>
    <name evidence="9" type="ORF">QCA50_001826</name>
</gene>
<reference evidence="9 10" key="1">
    <citation type="submission" date="2022-09" db="EMBL/GenBank/DDBJ databases">
        <authorList>
            <person name="Palmer J.M."/>
        </authorList>
    </citation>
    <scope>NUCLEOTIDE SEQUENCE [LARGE SCALE GENOMIC DNA]</scope>
    <source>
        <strain evidence="9 10">DSM 7382</strain>
    </source>
</reference>
<comment type="subcellular location">
    <subcellularLocation>
        <location evidence="1">Membrane</location>
        <topology evidence="1">Multi-pass membrane protein</topology>
    </subcellularLocation>
</comment>
<proteinExistence type="inferred from homology"/>
<comment type="caution">
    <text evidence="9">The sequence shown here is derived from an EMBL/GenBank/DDBJ whole genome shotgun (WGS) entry which is preliminary data.</text>
</comment>
<keyword evidence="6 8" id="KW-1133">Transmembrane helix</keyword>
<evidence type="ECO:0000313" key="9">
    <source>
        <dbReference type="EMBL" id="KAK7694639.1"/>
    </source>
</evidence>
<evidence type="ECO:0000256" key="3">
    <source>
        <dbReference type="ARBA" id="ARBA00008321"/>
    </source>
</evidence>
<dbReference type="PANTHER" id="PTHR12982:SF0">
    <property type="entry name" value="PHOSPHATIDYLINOSITOL N-ACETYLGLUCOSAMINYLTRANSFERASE SUBUNIT C"/>
    <property type="match status" value="1"/>
</dbReference>
<dbReference type="AlphaFoldDB" id="A0AAW0GU94"/>
<accession>A0AAW0GU94</accession>
<evidence type="ECO:0000256" key="7">
    <source>
        <dbReference type="ARBA" id="ARBA00023136"/>
    </source>
</evidence>
<comment type="pathway">
    <text evidence="2">Glycolipid biosynthesis; glycosylphosphatidylinositol-anchor biosynthesis.</text>
</comment>
<dbReference type="EMBL" id="JASBNA010000002">
    <property type="protein sequence ID" value="KAK7694639.1"/>
    <property type="molecule type" value="Genomic_DNA"/>
</dbReference>